<organism evidence="1 2">
    <name type="scientific">Ramazzottius varieornatus</name>
    <name type="common">Water bear</name>
    <name type="synonym">Tardigrade</name>
    <dbReference type="NCBI Taxonomy" id="947166"/>
    <lineage>
        <taxon>Eukaryota</taxon>
        <taxon>Metazoa</taxon>
        <taxon>Ecdysozoa</taxon>
        <taxon>Tardigrada</taxon>
        <taxon>Eutardigrada</taxon>
        <taxon>Parachela</taxon>
        <taxon>Hypsibioidea</taxon>
        <taxon>Ramazzottiidae</taxon>
        <taxon>Ramazzottius</taxon>
    </lineage>
</organism>
<dbReference type="AlphaFoldDB" id="A0A1D1UKH4"/>
<accession>A0A1D1UKH4</accession>
<gene>
    <name evidence="1" type="primary">RvY_02657-1</name>
    <name evidence="1" type="synonym">RvY_02657.1</name>
    <name evidence="1" type="ORF">RvY_02657</name>
</gene>
<dbReference type="EMBL" id="BDGG01000001">
    <property type="protein sequence ID" value="GAU90206.1"/>
    <property type="molecule type" value="Genomic_DNA"/>
</dbReference>
<reference evidence="1 2" key="1">
    <citation type="journal article" date="2016" name="Nat. Commun.">
        <title>Extremotolerant tardigrade genome and improved radiotolerance of human cultured cells by tardigrade-unique protein.</title>
        <authorList>
            <person name="Hashimoto T."/>
            <person name="Horikawa D.D."/>
            <person name="Saito Y."/>
            <person name="Kuwahara H."/>
            <person name="Kozuka-Hata H."/>
            <person name="Shin-I T."/>
            <person name="Minakuchi Y."/>
            <person name="Ohishi K."/>
            <person name="Motoyama A."/>
            <person name="Aizu T."/>
            <person name="Enomoto A."/>
            <person name="Kondo K."/>
            <person name="Tanaka S."/>
            <person name="Hara Y."/>
            <person name="Koshikawa S."/>
            <person name="Sagara H."/>
            <person name="Miura T."/>
            <person name="Yokobori S."/>
            <person name="Miyagawa K."/>
            <person name="Suzuki Y."/>
            <person name="Kubo T."/>
            <person name="Oyama M."/>
            <person name="Kohara Y."/>
            <person name="Fujiyama A."/>
            <person name="Arakawa K."/>
            <person name="Katayama T."/>
            <person name="Toyoda A."/>
            <person name="Kunieda T."/>
        </authorList>
    </citation>
    <scope>NUCLEOTIDE SEQUENCE [LARGE SCALE GENOMIC DNA]</scope>
    <source>
        <strain evidence="1 2">YOKOZUNA-1</strain>
    </source>
</reference>
<comment type="caution">
    <text evidence="1">The sequence shown here is derived from an EMBL/GenBank/DDBJ whole genome shotgun (WGS) entry which is preliminary data.</text>
</comment>
<keyword evidence="2" id="KW-1185">Reference proteome</keyword>
<protein>
    <submittedName>
        <fullName evidence="1">Uncharacterized protein</fullName>
    </submittedName>
</protein>
<sequence>MRQLSGVGVPTSPGELAHFTKSLLRTAGPKRHVREFIRVVWPILVTQLNSSVPQGTHQTVRHSEETFEEEEEYAYSLKQEDSEADELRRPEAMSRRDFLLRGLRKGREGPDLINDAIPEDIPVTVPDLKDPFGRTDLQNKQRETRLPQVNAEKDYEATTRGNRLAMTLIV</sequence>
<dbReference type="Proteomes" id="UP000186922">
    <property type="component" value="Unassembled WGS sequence"/>
</dbReference>
<proteinExistence type="predicted"/>
<evidence type="ECO:0000313" key="1">
    <source>
        <dbReference type="EMBL" id="GAU90206.1"/>
    </source>
</evidence>
<name>A0A1D1UKH4_RAMVA</name>
<evidence type="ECO:0000313" key="2">
    <source>
        <dbReference type="Proteomes" id="UP000186922"/>
    </source>
</evidence>